<sequence length="128" mass="14290">MLTPRRGRRVLMKKEGGSVAMRAYFRNIIYGAQQFVTQPESKSVIENSTVTLQCKVKNREGSLQWTRDGLGLGLSRDLPGFARYTMIGASSQVGSDVIGRHCQVMQQIDKRIKMKINSNLGMPPVTES</sequence>
<name>A0ABQ9ERV2_TEGGR</name>
<feature type="domain" description="Ig-like" evidence="1">
    <location>
        <begin position="33"/>
        <end position="69"/>
    </location>
</feature>
<dbReference type="PROSITE" id="PS50835">
    <property type="entry name" value="IG_LIKE"/>
    <property type="match status" value="1"/>
</dbReference>
<evidence type="ECO:0000259" key="1">
    <source>
        <dbReference type="PROSITE" id="PS50835"/>
    </source>
</evidence>
<accession>A0ABQ9ERV2</accession>
<dbReference type="InterPro" id="IPR036179">
    <property type="entry name" value="Ig-like_dom_sf"/>
</dbReference>
<dbReference type="Gene3D" id="2.60.40.10">
    <property type="entry name" value="Immunoglobulins"/>
    <property type="match status" value="1"/>
</dbReference>
<comment type="caution">
    <text evidence="2">The sequence shown here is derived from an EMBL/GenBank/DDBJ whole genome shotgun (WGS) entry which is preliminary data.</text>
</comment>
<protein>
    <recommendedName>
        <fullName evidence="1">Ig-like domain-containing protein</fullName>
    </recommendedName>
</protein>
<dbReference type="Proteomes" id="UP001217089">
    <property type="component" value="Unassembled WGS sequence"/>
</dbReference>
<evidence type="ECO:0000313" key="2">
    <source>
        <dbReference type="EMBL" id="KAJ8307957.1"/>
    </source>
</evidence>
<organism evidence="2 3">
    <name type="scientific">Tegillarca granosa</name>
    <name type="common">Malaysian cockle</name>
    <name type="synonym">Anadara granosa</name>
    <dbReference type="NCBI Taxonomy" id="220873"/>
    <lineage>
        <taxon>Eukaryota</taxon>
        <taxon>Metazoa</taxon>
        <taxon>Spiralia</taxon>
        <taxon>Lophotrochozoa</taxon>
        <taxon>Mollusca</taxon>
        <taxon>Bivalvia</taxon>
        <taxon>Autobranchia</taxon>
        <taxon>Pteriomorphia</taxon>
        <taxon>Arcoida</taxon>
        <taxon>Arcoidea</taxon>
        <taxon>Arcidae</taxon>
        <taxon>Tegillarca</taxon>
    </lineage>
</organism>
<reference evidence="2 3" key="1">
    <citation type="submission" date="2022-12" db="EMBL/GenBank/DDBJ databases">
        <title>Chromosome-level genome of Tegillarca granosa.</title>
        <authorList>
            <person name="Kim J."/>
        </authorList>
    </citation>
    <scope>NUCLEOTIDE SEQUENCE [LARGE SCALE GENOMIC DNA]</scope>
    <source>
        <strain evidence="2">Teg-2019</strain>
        <tissue evidence="2">Adductor muscle</tissue>
    </source>
</reference>
<dbReference type="InterPro" id="IPR013783">
    <property type="entry name" value="Ig-like_fold"/>
</dbReference>
<evidence type="ECO:0000313" key="3">
    <source>
        <dbReference type="Proteomes" id="UP001217089"/>
    </source>
</evidence>
<keyword evidence="3" id="KW-1185">Reference proteome</keyword>
<dbReference type="EMBL" id="JARBDR010000667">
    <property type="protein sequence ID" value="KAJ8307957.1"/>
    <property type="molecule type" value="Genomic_DNA"/>
</dbReference>
<proteinExistence type="predicted"/>
<dbReference type="SUPFAM" id="SSF48726">
    <property type="entry name" value="Immunoglobulin"/>
    <property type="match status" value="1"/>
</dbReference>
<gene>
    <name evidence="2" type="ORF">KUTeg_014493</name>
</gene>
<dbReference type="InterPro" id="IPR007110">
    <property type="entry name" value="Ig-like_dom"/>
</dbReference>